<feature type="domain" description="RNA polymerase sigma-70 region 2" evidence="1">
    <location>
        <begin position="23"/>
        <end position="88"/>
    </location>
</feature>
<dbReference type="NCBIfam" id="TIGR02937">
    <property type="entry name" value="sigma70-ECF"/>
    <property type="match status" value="1"/>
</dbReference>
<sequence>MMKIFHFKLDGDYVRSLEERNKLFEDNINLVHFIINRYFKSFLRRYPYLKEDLFQEGYIGLYKTTCCFDESKGKFSTIAFSYISGHLKRFTTGYVKKHYRNDIDSFEKCIYRDNYGEEIRIEDRLAGNENVDIENVRVIRSCIKRSEIKDIQKIVCLREKGYTQQEISKVLGTSQTSIYRRLKKLKTEINILGK</sequence>
<dbReference type="InterPro" id="IPR014284">
    <property type="entry name" value="RNA_pol_sigma-70_dom"/>
</dbReference>
<dbReference type="InterPro" id="IPR013325">
    <property type="entry name" value="RNA_pol_sigma_r2"/>
</dbReference>
<dbReference type="SUPFAM" id="SSF88946">
    <property type="entry name" value="Sigma2 domain of RNA polymerase sigma factors"/>
    <property type="match status" value="1"/>
</dbReference>
<reference evidence="2" key="2">
    <citation type="submission" date="2021-06" db="EMBL/GenBank/DDBJ databases">
        <authorList>
            <consortium name="NCBI Pathogen Detection Project"/>
        </authorList>
    </citation>
    <scope>NUCLEOTIDE SEQUENCE</scope>
    <source>
        <strain evidence="2">Clostridioides</strain>
    </source>
</reference>
<dbReference type="GO" id="GO:0006352">
    <property type="term" value="P:DNA-templated transcription initiation"/>
    <property type="evidence" value="ECO:0007669"/>
    <property type="project" value="InterPro"/>
</dbReference>
<dbReference type="RefSeq" id="WP_022616540.1">
    <property type="nucleotide sequence ID" value="NZ_BIPW01000031.1"/>
</dbReference>
<evidence type="ECO:0000313" key="2">
    <source>
        <dbReference type="EMBL" id="HBH2621746.1"/>
    </source>
</evidence>
<dbReference type="AlphaFoldDB" id="A0A9P3WUL5"/>
<dbReference type="Pfam" id="PF04542">
    <property type="entry name" value="Sigma70_r2"/>
    <property type="match status" value="1"/>
</dbReference>
<name>A0A9P3WUL5_CLODI</name>
<evidence type="ECO:0000313" key="3">
    <source>
        <dbReference type="Proteomes" id="UP000879542"/>
    </source>
</evidence>
<gene>
    <name evidence="2" type="ORF">KRQ00_003555</name>
</gene>
<dbReference type="InterPro" id="IPR007627">
    <property type="entry name" value="RNA_pol_sigma70_r2"/>
</dbReference>
<proteinExistence type="predicted"/>
<dbReference type="GO" id="GO:0003700">
    <property type="term" value="F:DNA-binding transcription factor activity"/>
    <property type="evidence" value="ECO:0007669"/>
    <property type="project" value="InterPro"/>
</dbReference>
<dbReference type="Gene3D" id="1.10.1740.10">
    <property type="match status" value="1"/>
</dbReference>
<comment type="caution">
    <text evidence="2">The sequence shown here is derived from an EMBL/GenBank/DDBJ whole genome shotgun (WGS) entry which is preliminary data.</text>
</comment>
<dbReference type="Proteomes" id="UP000879542">
    <property type="component" value="Unassembled WGS sequence"/>
</dbReference>
<organism evidence="2 3">
    <name type="scientific">Clostridioides difficile</name>
    <name type="common">Peptoclostridium difficile</name>
    <dbReference type="NCBI Taxonomy" id="1496"/>
    <lineage>
        <taxon>Bacteria</taxon>
        <taxon>Bacillati</taxon>
        <taxon>Bacillota</taxon>
        <taxon>Clostridia</taxon>
        <taxon>Peptostreptococcales</taxon>
        <taxon>Peptostreptococcaceae</taxon>
        <taxon>Clostridioides</taxon>
    </lineage>
</organism>
<evidence type="ECO:0000259" key="1">
    <source>
        <dbReference type="Pfam" id="PF04542"/>
    </source>
</evidence>
<dbReference type="Gene3D" id="1.10.10.60">
    <property type="entry name" value="Homeodomain-like"/>
    <property type="match status" value="1"/>
</dbReference>
<reference evidence="2" key="1">
    <citation type="journal article" date="2018" name="Genome Biol.">
        <title>SKESA: strategic k-mer extension for scrupulous assemblies.</title>
        <authorList>
            <person name="Souvorov A."/>
            <person name="Agarwala R."/>
            <person name="Lipman D.J."/>
        </authorList>
    </citation>
    <scope>NUCLEOTIDE SEQUENCE</scope>
    <source>
        <strain evidence="2">Clostridioides</strain>
    </source>
</reference>
<accession>A0A9P3WUL5</accession>
<protein>
    <submittedName>
        <fullName evidence="2">Sigma-70 family RNA polymerase sigma factor</fullName>
    </submittedName>
</protein>
<dbReference type="EMBL" id="DAEQIJ010000026">
    <property type="protein sequence ID" value="HBH2621746.1"/>
    <property type="molecule type" value="Genomic_DNA"/>
</dbReference>